<dbReference type="EMBL" id="CP015118">
    <property type="protein sequence ID" value="ARN18998.1"/>
    <property type="molecule type" value="Genomic_DNA"/>
</dbReference>
<name>A0A1W6L489_9BURK</name>
<dbReference type="Pfam" id="PF07589">
    <property type="entry name" value="PEP-CTERM"/>
    <property type="match status" value="1"/>
</dbReference>
<proteinExistence type="predicted"/>
<evidence type="ECO:0000313" key="2">
    <source>
        <dbReference type="EMBL" id="ARN18998.1"/>
    </source>
</evidence>
<accession>A0A1W6L489</accession>
<protein>
    <recommendedName>
        <fullName evidence="1">Ice-binding protein C-terminal domain-containing protein</fullName>
    </recommendedName>
</protein>
<feature type="domain" description="Ice-binding protein C-terminal" evidence="1">
    <location>
        <begin position="195"/>
        <end position="219"/>
    </location>
</feature>
<dbReference type="Proteomes" id="UP000193427">
    <property type="component" value="Chromosome"/>
</dbReference>
<dbReference type="InterPro" id="IPR013424">
    <property type="entry name" value="Ice-binding_C"/>
</dbReference>
<dbReference type="KEGG" id="rgu:A4W93_03170"/>
<sequence length="219" mass="23515">MLVLTLAAAPWAAQGATPFHISGTFSGTTWADHAYYTEPRPPLSYYQDAPATGTFDIFVPAPVHHPVADPDDRSYWLNGAGGYLSMTFDIQGEHFEVFQGSPSEPWGLPSIILLSDYGSTTQTVHFMTDFMPKYGGGGASITGLQGSLFDDHDATTLRANAGDPLTFSFGFVSSELGYRFSFEDLDVTWASVAAPVPEPATAALLLAGLALIGATRRRR</sequence>
<evidence type="ECO:0000259" key="1">
    <source>
        <dbReference type="Pfam" id="PF07589"/>
    </source>
</evidence>
<organism evidence="2 3">
    <name type="scientific">Piscinibacter gummiphilus</name>
    <dbReference type="NCBI Taxonomy" id="946333"/>
    <lineage>
        <taxon>Bacteria</taxon>
        <taxon>Pseudomonadati</taxon>
        <taxon>Pseudomonadota</taxon>
        <taxon>Betaproteobacteria</taxon>
        <taxon>Burkholderiales</taxon>
        <taxon>Sphaerotilaceae</taxon>
        <taxon>Piscinibacter</taxon>
    </lineage>
</organism>
<gene>
    <name evidence="2" type="ORF">A4W93_03170</name>
</gene>
<keyword evidence="3" id="KW-1185">Reference proteome</keyword>
<dbReference type="AlphaFoldDB" id="A0A1W6L489"/>
<evidence type="ECO:0000313" key="3">
    <source>
        <dbReference type="Proteomes" id="UP000193427"/>
    </source>
</evidence>
<dbReference type="NCBIfam" id="TIGR02595">
    <property type="entry name" value="PEP_CTERM"/>
    <property type="match status" value="1"/>
</dbReference>
<reference evidence="2 3" key="1">
    <citation type="submission" date="2016-04" db="EMBL/GenBank/DDBJ databases">
        <title>Complete genome sequence of natural rubber-degrading, novel Gram-negative bacterium, Rhizobacter gummiphilus strain NS21.</title>
        <authorList>
            <person name="Tabata M."/>
            <person name="Kasai D."/>
            <person name="Fukuda M."/>
        </authorList>
    </citation>
    <scope>NUCLEOTIDE SEQUENCE [LARGE SCALE GENOMIC DNA]</scope>
    <source>
        <strain evidence="2 3">NS21</strain>
    </source>
</reference>